<feature type="compositionally biased region" description="Basic and acidic residues" evidence="1">
    <location>
        <begin position="148"/>
        <end position="157"/>
    </location>
</feature>
<dbReference type="Pfam" id="PF06992">
    <property type="entry name" value="Phage_lambda_P"/>
    <property type="match status" value="1"/>
</dbReference>
<dbReference type="EMBL" id="CAHPSF010000002">
    <property type="protein sequence ID" value="CAB5678649.1"/>
    <property type="molecule type" value="Genomic_DNA"/>
</dbReference>
<comment type="caution">
    <text evidence="2">The sequence shown here is derived from an EMBL/GenBank/DDBJ whole genome shotgun (WGS) entry which is preliminary data.</text>
</comment>
<evidence type="ECO:0000313" key="3">
    <source>
        <dbReference type="Proteomes" id="UP000834611"/>
    </source>
</evidence>
<organism evidence="2 3">
    <name type="scientific">Providencia rettgeri</name>
    <dbReference type="NCBI Taxonomy" id="587"/>
    <lineage>
        <taxon>Bacteria</taxon>
        <taxon>Pseudomonadati</taxon>
        <taxon>Pseudomonadota</taxon>
        <taxon>Gammaproteobacteria</taxon>
        <taxon>Enterobacterales</taxon>
        <taxon>Morganellaceae</taxon>
        <taxon>Providencia</taxon>
    </lineage>
</organism>
<protein>
    <submittedName>
        <fullName evidence="2">Replication protein P</fullName>
    </submittedName>
</protein>
<feature type="region of interest" description="Disordered" evidence="1">
    <location>
        <begin position="129"/>
        <end position="157"/>
    </location>
</feature>
<accession>A0A9N8D077</accession>
<dbReference type="GO" id="GO:0006270">
    <property type="term" value="P:DNA replication initiation"/>
    <property type="evidence" value="ECO:0007669"/>
    <property type="project" value="InterPro"/>
</dbReference>
<name>A0A9N8D077_PRORE</name>
<sequence length="157" mass="18514">MWKQALSALSDQQLDGLFKFCIDRCMNGNPWPPELSDVIVALSGEAAKHNPFGLDPDEQLRDFLTYCAKRNNYQSAEMYPFKHPVQYWMFTDLRAKMIDLRLTEVECEKRLDKMLSQWTERVRKGEKVPEPTLTLTDKSKPRPAWMDMIEKSKQRRQ</sequence>
<dbReference type="Proteomes" id="UP000834611">
    <property type="component" value="Unassembled WGS sequence"/>
</dbReference>
<dbReference type="RefSeq" id="WP_239407197.1">
    <property type="nucleotide sequence ID" value="NZ_CAHPRV010000001.1"/>
</dbReference>
<dbReference type="AlphaFoldDB" id="A0A9N8D077"/>
<reference evidence="2" key="1">
    <citation type="submission" date="2020-05" db="EMBL/GenBank/DDBJ databases">
        <authorList>
            <person name="Delgado-Blas J."/>
        </authorList>
    </citation>
    <scope>NUCLEOTIDE SEQUENCE</scope>
    <source>
        <strain evidence="2">BB1453</strain>
    </source>
</reference>
<gene>
    <name evidence="2" type="ORF">GHA_01151</name>
</gene>
<evidence type="ECO:0000313" key="2">
    <source>
        <dbReference type="EMBL" id="CAB5678649.1"/>
    </source>
</evidence>
<evidence type="ECO:0000256" key="1">
    <source>
        <dbReference type="SAM" id="MobiDB-lite"/>
    </source>
</evidence>
<dbReference type="InterPro" id="IPR009731">
    <property type="entry name" value="P-like"/>
</dbReference>
<proteinExistence type="predicted"/>